<dbReference type="CDD" id="cd14014">
    <property type="entry name" value="STKc_PknB_like"/>
    <property type="match status" value="1"/>
</dbReference>
<evidence type="ECO:0000256" key="6">
    <source>
        <dbReference type="ARBA" id="ARBA00047899"/>
    </source>
</evidence>
<evidence type="ECO:0000256" key="9">
    <source>
        <dbReference type="SAM" id="MobiDB-lite"/>
    </source>
</evidence>
<dbReference type="InterPro" id="IPR011050">
    <property type="entry name" value="Pectin_lyase_fold/virulence"/>
</dbReference>
<feature type="compositionally biased region" description="Polar residues" evidence="9">
    <location>
        <begin position="397"/>
        <end position="409"/>
    </location>
</feature>
<dbReference type="InterPro" id="IPR011009">
    <property type="entry name" value="Kinase-like_dom_sf"/>
</dbReference>
<dbReference type="SUPFAM" id="SSF51126">
    <property type="entry name" value="Pectin lyase-like"/>
    <property type="match status" value="1"/>
</dbReference>
<dbReference type="OrthoDB" id="6111975at2"/>
<dbReference type="InterPro" id="IPR017441">
    <property type="entry name" value="Protein_kinase_ATP_BS"/>
</dbReference>
<dbReference type="Pfam" id="PF13229">
    <property type="entry name" value="Beta_helix"/>
    <property type="match status" value="1"/>
</dbReference>
<sequence length="867" mass="95041">MNATTGTPLESLIVTLKRSGLIDASVLTQAVNDFRQQEGGSGPEDLTNVLIEKELITPWQAAKLLKGKHRGFFLGKYKLLTLLGKGGMSTVYLAEHVVMKRQVALKVLPHKLVQDSSYLERFHREAQAVAVLDHPNIVRAYDIDSEVDGQLEIHFLVMEFIPGHNFFELVRALGQLEPLTAADYIRQAALGLQHAHDAGLIHRDIKPGNFIVDGAGVVRMMDLGLAKAFRKDEDFSLTVANDEKVLGTADYLAPEQAVDSHNVDTRADIYALGCTFYFLLAGRPPFNEGTLAQRLLAHQSKTPKPVHRIKKDVPVELSDLIMRMMAKDPKKRVQTAQAVADELSAWLETNEEEPSGDSFAQLETPTVESLLRSNRGDGNDDAPEELVDFLSRLDSNVMTESPTGVSKSDSTIRRRGKEPDSTVHVTADSSKITRRSSSLVSSSKSSHRSRRTKSISQFWMWGGGFIVLVALWLMFSGDGAEPEPNSPPSPPVVEEDPAEESLEPLSPIAGSTITVGPSGNFRSVRTALLYVLEQDPSKARFQKIELAAGQTFEEHLAIDNSGLGQFPRGFEITGDESNRPVITGKNSSLLSLKSVEGLTVSNLVFDAANCPSAISISGYSTGTTFRNVAIRNIGQRGIQCFGVSGLAQQPVTCENCQFESDQQPVVAIQFTSESSIEASFSSTRHVQIRQCRFLGQFDSGIQLNEDLEDLIVERCIFQNAQTAIRFAGSERAIMGALICNNTFYRCARAIVIESSQVDRISEMSFVQNLFVENPDGEVTTRSPNVSLADIGKNGPPTRLNWSTGPSQTASEWLNIFEDGGRLNVDDLEFVSTDRESDNFLKPSKPDLRSPVKTPFRGAGFIGAVAPR</sequence>
<dbReference type="Proteomes" id="UP000317243">
    <property type="component" value="Unassembled WGS sequence"/>
</dbReference>
<dbReference type="InterPro" id="IPR039448">
    <property type="entry name" value="Beta_helix"/>
</dbReference>
<evidence type="ECO:0000313" key="11">
    <source>
        <dbReference type="EMBL" id="TWT58025.1"/>
    </source>
</evidence>
<dbReference type="AlphaFoldDB" id="A0A5C5X7D2"/>
<dbReference type="Gene3D" id="2.160.20.10">
    <property type="entry name" value="Single-stranded right-handed beta-helix, Pectin lyase-like"/>
    <property type="match status" value="1"/>
</dbReference>
<keyword evidence="2 11" id="KW-0808">Transferase</keyword>
<gene>
    <name evidence="11" type="primary">prkC_3</name>
    <name evidence="11" type="ORF">KOR42_13940</name>
</gene>
<dbReference type="InterPro" id="IPR008271">
    <property type="entry name" value="Ser/Thr_kinase_AS"/>
</dbReference>
<dbReference type="PROSITE" id="PS00108">
    <property type="entry name" value="PROTEIN_KINASE_ST"/>
    <property type="match status" value="1"/>
</dbReference>
<evidence type="ECO:0000256" key="2">
    <source>
        <dbReference type="ARBA" id="ARBA00022679"/>
    </source>
</evidence>
<evidence type="ECO:0000256" key="3">
    <source>
        <dbReference type="ARBA" id="ARBA00022741"/>
    </source>
</evidence>
<dbReference type="SUPFAM" id="SSF56112">
    <property type="entry name" value="Protein kinase-like (PK-like)"/>
    <property type="match status" value="1"/>
</dbReference>
<dbReference type="GO" id="GO:0005524">
    <property type="term" value="F:ATP binding"/>
    <property type="evidence" value="ECO:0007669"/>
    <property type="project" value="UniProtKB-UniRule"/>
</dbReference>
<dbReference type="PANTHER" id="PTHR43289">
    <property type="entry name" value="MITOGEN-ACTIVATED PROTEIN KINASE KINASE KINASE 20-RELATED"/>
    <property type="match status" value="1"/>
</dbReference>
<dbReference type="PANTHER" id="PTHR43289:SF6">
    <property type="entry name" value="SERINE_THREONINE-PROTEIN KINASE NEKL-3"/>
    <property type="match status" value="1"/>
</dbReference>
<evidence type="ECO:0000313" key="12">
    <source>
        <dbReference type="Proteomes" id="UP000317243"/>
    </source>
</evidence>
<evidence type="ECO:0000256" key="1">
    <source>
        <dbReference type="ARBA" id="ARBA00022527"/>
    </source>
</evidence>
<keyword evidence="5 8" id="KW-0067">ATP-binding</keyword>
<dbReference type="SMART" id="SM00220">
    <property type="entry name" value="S_TKc"/>
    <property type="match status" value="1"/>
</dbReference>
<feature type="binding site" evidence="8">
    <location>
        <position position="106"/>
    </location>
    <ligand>
        <name>ATP</name>
        <dbReference type="ChEBI" id="CHEBI:30616"/>
    </ligand>
</feature>
<keyword evidence="12" id="KW-1185">Reference proteome</keyword>
<protein>
    <submittedName>
        <fullName evidence="11">Serine/threonine-protein kinase PrkC</fullName>
        <ecNumber evidence="11">2.7.11.1</ecNumber>
    </submittedName>
</protein>
<proteinExistence type="predicted"/>
<dbReference type="InterPro" id="IPR000719">
    <property type="entry name" value="Prot_kinase_dom"/>
</dbReference>
<dbReference type="EC" id="2.7.11.1" evidence="11"/>
<comment type="catalytic activity">
    <reaction evidence="6">
        <text>L-threonyl-[protein] + ATP = O-phospho-L-threonyl-[protein] + ADP + H(+)</text>
        <dbReference type="Rhea" id="RHEA:46608"/>
        <dbReference type="Rhea" id="RHEA-COMP:11060"/>
        <dbReference type="Rhea" id="RHEA-COMP:11605"/>
        <dbReference type="ChEBI" id="CHEBI:15378"/>
        <dbReference type="ChEBI" id="CHEBI:30013"/>
        <dbReference type="ChEBI" id="CHEBI:30616"/>
        <dbReference type="ChEBI" id="CHEBI:61977"/>
        <dbReference type="ChEBI" id="CHEBI:456216"/>
        <dbReference type="EC" id="2.7.11.1"/>
    </reaction>
</comment>
<keyword evidence="1" id="KW-0723">Serine/threonine-protein kinase</keyword>
<dbReference type="Gene3D" id="3.30.200.20">
    <property type="entry name" value="Phosphorylase Kinase, domain 1"/>
    <property type="match status" value="1"/>
</dbReference>
<dbReference type="Gene3D" id="1.10.510.10">
    <property type="entry name" value="Transferase(Phosphotransferase) domain 1"/>
    <property type="match status" value="1"/>
</dbReference>
<name>A0A5C5X7D2_9PLAN</name>
<feature type="compositionally biased region" description="Acidic residues" evidence="9">
    <location>
        <begin position="493"/>
        <end position="502"/>
    </location>
</feature>
<feature type="domain" description="Protein kinase" evidence="10">
    <location>
        <begin position="77"/>
        <end position="347"/>
    </location>
</feature>
<dbReference type="InterPro" id="IPR006626">
    <property type="entry name" value="PbH1"/>
</dbReference>
<feature type="region of interest" description="Disordered" evidence="9">
    <location>
        <begin position="479"/>
        <end position="511"/>
    </location>
</feature>
<keyword evidence="3 8" id="KW-0547">Nucleotide-binding</keyword>
<dbReference type="SMART" id="SM00710">
    <property type="entry name" value="PbH1"/>
    <property type="match status" value="5"/>
</dbReference>
<dbReference type="InterPro" id="IPR012334">
    <property type="entry name" value="Pectin_lyas_fold"/>
</dbReference>
<organism evidence="11 12">
    <name type="scientific">Thalassoglobus neptunius</name>
    <dbReference type="NCBI Taxonomy" id="1938619"/>
    <lineage>
        <taxon>Bacteria</taxon>
        <taxon>Pseudomonadati</taxon>
        <taxon>Planctomycetota</taxon>
        <taxon>Planctomycetia</taxon>
        <taxon>Planctomycetales</taxon>
        <taxon>Planctomycetaceae</taxon>
        <taxon>Thalassoglobus</taxon>
    </lineage>
</organism>
<feature type="region of interest" description="Disordered" evidence="9">
    <location>
        <begin position="397"/>
        <end position="447"/>
    </location>
</feature>
<dbReference type="Pfam" id="PF00069">
    <property type="entry name" value="Pkinase"/>
    <property type="match status" value="1"/>
</dbReference>
<reference evidence="11 12" key="1">
    <citation type="submission" date="2019-02" db="EMBL/GenBank/DDBJ databases">
        <title>Deep-cultivation of Planctomycetes and their phenomic and genomic characterization uncovers novel biology.</title>
        <authorList>
            <person name="Wiegand S."/>
            <person name="Jogler M."/>
            <person name="Boedeker C."/>
            <person name="Pinto D."/>
            <person name="Vollmers J."/>
            <person name="Rivas-Marin E."/>
            <person name="Kohn T."/>
            <person name="Peeters S.H."/>
            <person name="Heuer A."/>
            <person name="Rast P."/>
            <person name="Oberbeckmann S."/>
            <person name="Bunk B."/>
            <person name="Jeske O."/>
            <person name="Meyerdierks A."/>
            <person name="Storesund J.E."/>
            <person name="Kallscheuer N."/>
            <person name="Luecker S."/>
            <person name="Lage O.M."/>
            <person name="Pohl T."/>
            <person name="Merkel B.J."/>
            <person name="Hornburger P."/>
            <person name="Mueller R.-W."/>
            <person name="Bruemmer F."/>
            <person name="Labrenz M."/>
            <person name="Spormann A.M."/>
            <person name="Op Den Camp H."/>
            <person name="Overmann J."/>
            <person name="Amann R."/>
            <person name="Jetten M.S.M."/>
            <person name="Mascher T."/>
            <person name="Medema M.H."/>
            <person name="Devos D.P."/>
            <person name="Kaster A.-K."/>
            <person name="Ovreas L."/>
            <person name="Rohde M."/>
            <person name="Galperin M.Y."/>
            <person name="Jogler C."/>
        </authorList>
    </citation>
    <scope>NUCLEOTIDE SEQUENCE [LARGE SCALE GENOMIC DNA]</scope>
    <source>
        <strain evidence="11 12">KOR42</strain>
    </source>
</reference>
<evidence type="ECO:0000256" key="5">
    <source>
        <dbReference type="ARBA" id="ARBA00022840"/>
    </source>
</evidence>
<evidence type="ECO:0000256" key="8">
    <source>
        <dbReference type="PROSITE-ProRule" id="PRU10141"/>
    </source>
</evidence>
<comment type="caution">
    <text evidence="11">The sequence shown here is derived from an EMBL/GenBank/DDBJ whole genome shotgun (WGS) entry which is preliminary data.</text>
</comment>
<evidence type="ECO:0000259" key="10">
    <source>
        <dbReference type="PROSITE" id="PS50011"/>
    </source>
</evidence>
<dbReference type="GO" id="GO:0106310">
    <property type="term" value="F:protein serine kinase activity"/>
    <property type="evidence" value="ECO:0007669"/>
    <property type="project" value="RHEA"/>
</dbReference>
<dbReference type="EMBL" id="SIHI01000001">
    <property type="protein sequence ID" value="TWT58025.1"/>
    <property type="molecule type" value="Genomic_DNA"/>
</dbReference>
<dbReference type="GO" id="GO:0004674">
    <property type="term" value="F:protein serine/threonine kinase activity"/>
    <property type="evidence" value="ECO:0007669"/>
    <property type="project" value="UniProtKB-KW"/>
</dbReference>
<dbReference type="FunFam" id="3.30.200.20:FF:000035">
    <property type="entry name" value="Serine/threonine protein kinase Stk1"/>
    <property type="match status" value="1"/>
</dbReference>
<evidence type="ECO:0000256" key="7">
    <source>
        <dbReference type="ARBA" id="ARBA00048679"/>
    </source>
</evidence>
<evidence type="ECO:0000256" key="4">
    <source>
        <dbReference type="ARBA" id="ARBA00022777"/>
    </source>
</evidence>
<accession>A0A5C5X7D2</accession>
<dbReference type="PROSITE" id="PS50011">
    <property type="entry name" value="PROTEIN_KINASE_DOM"/>
    <property type="match status" value="1"/>
</dbReference>
<feature type="compositionally biased region" description="Low complexity" evidence="9">
    <location>
        <begin position="435"/>
        <end position="444"/>
    </location>
</feature>
<dbReference type="PROSITE" id="PS00107">
    <property type="entry name" value="PROTEIN_KINASE_ATP"/>
    <property type="match status" value="1"/>
</dbReference>
<dbReference type="RefSeq" id="WP_146508133.1">
    <property type="nucleotide sequence ID" value="NZ_SIHI01000001.1"/>
</dbReference>
<comment type="catalytic activity">
    <reaction evidence="7">
        <text>L-seryl-[protein] + ATP = O-phospho-L-seryl-[protein] + ADP + H(+)</text>
        <dbReference type="Rhea" id="RHEA:17989"/>
        <dbReference type="Rhea" id="RHEA-COMP:9863"/>
        <dbReference type="Rhea" id="RHEA-COMP:11604"/>
        <dbReference type="ChEBI" id="CHEBI:15378"/>
        <dbReference type="ChEBI" id="CHEBI:29999"/>
        <dbReference type="ChEBI" id="CHEBI:30616"/>
        <dbReference type="ChEBI" id="CHEBI:83421"/>
        <dbReference type="ChEBI" id="CHEBI:456216"/>
        <dbReference type="EC" id="2.7.11.1"/>
    </reaction>
</comment>
<keyword evidence="4 11" id="KW-0418">Kinase</keyword>